<dbReference type="InterPro" id="IPR021139">
    <property type="entry name" value="NYN"/>
</dbReference>
<dbReference type="Gene3D" id="3.40.50.1010">
    <property type="entry name" value="5'-nuclease"/>
    <property type="match status" value="1"/>
</dbReference>
<dbReference type="AlphaFoldDB" id="A0A7R9M5K2"/>
<evidence type="ECO:0000313" key="3">
    <source>
        <dbReference type="Proteomes" id="UP000728032"/>
    </source>
</evidence>
<proteinExistence type="predicted"/>
<dbReference type="EMBL" id="CAJPVJ010007391">
    <property type="protein sequence ID" value="CAG2171194.1"/>
    <property type="molecule type" value="Genomic_DNA"/>
</dbReference>
<dbReference type="GO" id="GO:1905762">
    <property type="term" value="F:CCR4-NOT complex binding"/>
    <property type="evidence" value="ECO:0007669"/>
    <property type="project" value="TreeGrafter"/>
</dbReference>
<accession>A0A7R9M5K2</accession>
<dbReference type="InterPro" id="IPR024768">
    <property type="entry name" value="Marf1"/>
</dbReference>
<sequence>MHSLSDESVRDYVRKPDPTSKLNHLLFIGDHLSVPVPNHSLPPNIRPVGIFWDIENCQVPFNRSVIQLVERVRQLAFERQYCENVFEVVCDTRKIAAPLLDDLNTTQVTVIHVCGFTKNASDLILMQRIDKFIADKGYNSAIVMISDDINFSPILSKHRNNNRVEVTLIQRRAAQALRNCADFIHDFDNLCQNLNIRHSNQQKG</sequence>
<feature type="domain" description="NYN" evidence="1">
    <location>
        <begin position="48"/>
        <end position="184"/>
    </location>
</feature>
<dbReference type="GO" id="GO:0005777">
    <property type="term" value="C:peroxisome"/>
    <property type="evidence" value="ECO:0007669"/>
    <property type="project" value="InterPro"/>
</dbReference>
<dbReference type="PANTHER" id="PTHR14379">
    <property type="entry name" value="LIMKAIN B LKAP"/>
    <property type="match status" value="1"/>
</dbReference>
<dbReference type="GO" id="GO:0004540">
    <property type="term" value="F:RNA nuclease activity"/>
    <property type="evidence" value="ECO:0007669"/>
    <property type="project" value="InterPro"/>
</dbReference>
<dbReference type="GO" id="GO:0010468">
    <property type="term" value="P:regulation of gene expression"/>
    <property type="evidence" value="ECO:0007669"/>
    <property type="project" value="InterPro"/>
</dbReference>
<protein>
    <recommendedName>
        <fullName evidence="1">NYN domain-containing protein</fullName>
    </recommendedName>
</protein>
<dbReference type="Proteomes" id="UP000728032">
    <property type="component" value="Unassembled WGS sequence"/>
</dbReference>
<evidence type="ECO:0000313" key="2">
    <source>
        <dbReference type="EMBL" id="CAD7654007.1"/>
    </source>
</evidence>
<organism evidence="2">
    <name type="scientific">Oppiella nova</name>
    <dbReference type="NCBI Taxonomy" id="334625"/>
    <lineage>
        <taxon>Eukaryota</taxon>
        <taxon>Metazoa</taxon>
        <taxon>Ecdysozoa</taxon>
        <taxon>Arthropoda</taxon>
        <taxon>Chelicerata</taxon>
        <taxon>Arachnida</taxon>
        <taxon>Acari</taxon>
        <taxon>Acariformes</taxon>
        <taxon>Sarcoptiformes</taxon>
        <taxon>Oribatida</taxon>
        <taxon>Brachypylina</taxon>
        <taxon>Oppioidea</taxon>
        <taxon>Oppiidae</taxon>
        <taxon>Oppiella</taxon>
    </lineage>
</organism>
<dbReference type="OrthoDB" id="6511403at2759"/>
<dbReference type="PANTHER" id="PTHR14379:SF3">
    <property type="entry name" value="MEIOSIS REGULATOR AND MRNA STABILITY FACTOR 1"/>
    <property type="match status" value="1"/>
</dbReference>
<dbReference type="Pfam" id="PF01936">
    <property type="entry name" value="NYN"/>
    <property type="match status" value="1"/>
</dbReference>
<name>A0A7R9M5K2_9ACAR</name>
<evidence type="ECO:0000259" key="1">
    <source>
        <dbReference type="Pfam" id="PF01936"/>
    </source>
</evidence>
<keyword evidence="3" id="KW-1185">Reference proteome</keyword>
<gene>
    <name evidence="2" type="ORF">ONB1V03_LOCUS10657</name>
</gene>
<dbReference type="EMBL" id="OC922216">
    <property type="protein sequence ID" value="CAD7654007.1"/>
    <property type="molecule type" value="Genomic_DNA"/>
</dbReference>
<reference evidence="2" key="1">
    <citation type="submission" date="2020-11" db="EMBL/GenBank/DDBJ databases">
        <authorList>
            <person name="Tran Van P."/>
        </authorList>
    </citation>
    <scope>NUCLEOTIDE SEQUENCE</scope>
</reference>